<dbReference type="InterPro" id="IPR001029">
    <property type="entry name" value="Flagellin_N"/>
</dbReference>
<dbReference type="Gene3D" id="1.20.1330.10">
    <property type="entry name" value="f41 fragment of flagellin, N-terminal domain"/>
    <property type="match status" value="1"/>
</dbReference>
<dbReference type="InterPro" id="IPR010810">
    <property type="entry name" value="Flagellin_hook_IN_motif"/>
</dbReference>
<dbReference type="Pfam" id="PF00700">
    <property type="entry name" value="Flagellin_C"/>
    <property type="match status" value="1"/>
</dbReference>
<evidence type="ECO:0000256" key="6">
    <source>
        <dbReference type="ARBA" id="ARBA00025928"/>
    </source>
</evidence>
<organism evidence="10 13">
    <name type="scientific">Helicobacter muridarum</name>
    <dbReference type="NCBI Taxonomy" id="216"/>
    <lineage>
        <taxon>Bacteria</taxon>
        <taxon>Pseudomonadati</taxon>
        <taxon>Campylobacterota</taxon>
        <taxon>Epsilonproteobacteria</taxon>
        <taxon>Campylobacterales</taxon>
        <taxon>Helicobacteraceae</taxon>
        <taxon>Helicobacter</taxon>
    </lineage>
</organism>
<keyword evidence="10" id="KW-0282">Flagellum</keyword>
<keyword evidence="4 7" id="KW-0975">Bacterial flagellum</keyword>
<evidence type="ECO:0000259" key="9">
    <source>
        <dbReference type="Pfam" id="PF00700"/>
    </source>
</evidence>
<comment type="function">
    <text evidence="5">Flagellin is the subunit protein which polymerizes to form the filaments of bacterial flagella. Important for motility and virulence.</text>
</comment>
<dbReference type="GO" id="GO:0005198">
    <property type="term" value="F:structural molecule activity"/>
    <property type="evidence" value="ECO:0007669"/>
    <property type="project" value="UniProtKB-UniRule"/>
</dbReference>
<feature type="domain" description="Flagellin C-terminal" evidence="9">
    <location>
        <begin position="428"/>
        <end position="513"/>
    </location>
</feature>
<comment type="subcellular location">
    <subcellularLocation>
        <location evidence="7">Secreted</location>
    </subcellularLocation>
    <subcellularLocation>
        <location evidence="7">Bacterial flagellum</location>
    </subcellularLocation>
</comment>
<dbReference type="STRING" id="216.LS73_08755"/>
<keyword evidence="10" id="KW-0966">Cell projection</keyword>
<name>A0A099TXF9_9HELI</name>
<dbReference type="Proteomes" id="UP000029922">
    <property type="component" value="Unassembled WGS sequence"/>
</dbReference>
<dbReference type="NCBIfam" id="NF010115">
    <property type="entry name" value="PRK13588.1"/>
    <property type="match status" value="1"/>
</dbReference>
<dbReference type="Proteomes" id="UP000255139">
    <property type="component" value="Unassembled WGS sequence"/>
</dbReference>
<proteinExistence type="inferred from homology"/>
<dbReference type="NCBIfam" id="NF009234">
    <property type="entry name" value="PRK12584.1"/>
    <property type="match status" value="1"/>
</dbReference>
<dbReference type="PRINTS" id="PR00207">
    <property type="entry name" value="FLAGELLIN"/>
</dbReference>
<keyword evidence="13" id="KW-1185">Reference proteome</keyword>
<evidence type="ECO:0000256" key="5">
    <source>
        <dbReference type="ARBA" id="ARBA00025143"/>
    </source>
</evidence>
<comment type="similarity">
    <text evidence="1 7">Belongs to the bacterial flagellin family.</text>
</comment>
<accession>A0A099TXF9</accession>
<evidence type="ECO:0000313" key="13">
    <source>
        <dbReference type="Proteomes" id="UP000255139"/>
    </source>
</evidence>
<dbReference type="GO" id="GO:0009288">
    <property type="term" value="C:bacterial-type flagellum"/>
    <property type="evidence" value="ECO:0007669"/>
    <property type="project" value="UniProtKB-SubCell"/>
</dbReference>
<dbReference type="Pfam" id="PF00669">
    <property type="entry name" value="Flagellin_N"/>
    <property type="match status" value="1"/>
</dbReference>
<evidence type="ECO:0000256" key="2">
    <source>
        <dbReference type="ARBA" id="ARBA00022525"/>
    </source>
</evidence>
<reference evidence="10 13" key="2">
    <citation type="submission" date="2018-06" db="EMBL/GenBank/DDBJ databases">
        <authorList>
            <consortium name="Pathogen Informatics"/>
            <person name="Doyle S."/>
        </authorList>
    </citation>
    <scope>NUCLEOTIDE SEQUENCE [LARGE SCALE GENOMIC DNA]</scope>
    <source>
        <strain evidence="10 13">NCTC12714</strain>
    </source>
</reference>
<gene>
    <name evidence="10" type="primary">flaB</name>
    <name evidence="11" type="ORF">LS73_001010</name>
    <name evidence="10" type="ORF">NCTC12714_01986</name>
</gene>
<protein>
    <recommendedName>
        <fullName evidence="7">Flagellin</fullName>
    </recommendedName>
</protein>
<comment type="subunit">
    <text evidence="6">Heteromer of FlaA and FlaB. FlaB is located proximal to the hook while the remainder of the filament is composed of the predominant FlaA.</text>
</comment>
<dbReference type="GO" id="GO:0005576">
    <property type="term" value="C:extracellular region"/>
    <property type="evidence" value="ECO:0007669"/>
    <property type="project" value="UniProtKB-SubCell"/>
</dbReference>
<dbReference type="RefSeq" id="WP_034559162.1">
    <property type="nucleotide sequence ID" value="NZ_FZML01000017.1"/>
</dbReference>
<dbReference type="OrthoDB" id="9796789at2"/>
<evidence type="ECO:0000256" key="4">
    <source>
        <dbReference type="ARBA" id="ARBA00023143"/>
    </source>
</evidence>
<dbReference type="SUPFAM" id="SSF64518">
    <property type="entry name" value="Phase 1 flagellin"/>
    <property type="match status" value="1"/>
</dbReference>
<dbReference type="EMBL" id="UGJE01000002">
    <property type="protein sequence ID" value="STQ87164.1"/>
    <property type="molecule type" value="Genomic_DNA"/>
</dbReference>
<dbReference type="InterPro" id="IPR001492">
    <property type="entry name" value="Flagellin"/>
</dbReference>
<keyword evidence="10" id="KW-0969">Cilium</keyword>
<dbReference type="Pfam" id="PF07196">
    <property type="entry name" value="Flagellin_IN"/>
    <property type="match status" value="2"/>
</dbReference>
<evidence type="ECO:0000313" key="12">
    <source>
        <dbReference type="Proteomes" id="UP000029922"/>
    </source>
</evidence>
<dbReference type="InterPro" id="IPR046358">
    <property type="entry name" value="Flagellin_C"/>
</dbReference>
<dbReference type="Gene3D" id="6.10.10.10">
    <property type="entry name" value="Flagellar export chaperone, C-terminal domain"/>
    <property type="match status" value="1"/>
</dbReference>
<evidence type="ECO:0000256" key="3">
    <source>
        <dbReference type="ARBA" id="ARBA00023026"/>
    </source>
</evidence>
<evidence type="ECO:0000259" key="8">
    <source>
        <dbReference type="Pfam" id="PF00669"/>
    </source>
</evidence>
<dbReference type="EMBL" id="JRPD02000002">
    <property type="protein sequence ID" value="TLE01296.1"/>
    <property type="molecule type" value="Genomic_DNA"/>
</dbReference>
<dbReference type="Gene3D" id="3.30.70.2120">
    <property type="match status" value="1"/>
</dbReference>
<feature type="domain" description="Flagellin N-terminal" evidence="8">
    <location>
        <begin position="5"/>
        <end position="141"/>
    </location>
</feature>
<evidence type="ECO:0000256" key="1">
    <source>
        <dbReference type="ARBA" id="ARBA00005709"/>
    </source>
</evidence>
<dbReference type="AlphaFoldDB" id="A0A099TXF9"/>
<keyword evidence="3" id="KW-0843">Virulence</keyword>
<dbReference type="PANTHER" id="PTHR42792">
    <property type="entry name" value="FLAGELLIN"/>
    <property type="match status" value="1"/>
</dbReference>
<keyword evidence="2 7" id="KW-0964">Secreted</keyword>
<dbReference type="PANTHER" id="PTHR42792:SF2">
    <property type="entry name" value="FLAGELLIN"/>
    <property type="match status" value="1"/>
</dbReference>
<dbReference type="InterPro" id="IPR042187">
    <property type="entry name" value="Flagellin_C_sub2"/>
</dbReference>
<reference evidence="11 12" key="1">
    <citation type="journal article" date="2014" name="Genome Announc.">
        <title>Draft genome sequences of eight enterohepatic helicobacter species isolated from both laboratory and wild rodents.</title>
        <authorList>
            <person name="Sheh A."/>
            <person name="Shen Z."/>
            <person name="Fox J.G."/>
        </authorList>
    </citation>
    <scope>NUCLEOTIDE SEQUENCE [LARGE SCALE GENOMIC DNA]</scope>
    <source>
        <strain evidence="11 12">ST1</strain>
    </source>
</reference>
<sequence>MSFRINTNIAALNAHTIGVQNNRAIANSLEKLSSGLRINKAADDASGMSIADSLRSQASSLGQAIGNANDAIGMIQIADKAMDEQLKILDTVKVKAIQAAQDGQTTESRRALQNDIVRLLEELDNIANTTSYNGQQMLSGAFSNKEFQIGAYSNTTVKASISPTSSDKIGHVRLESSSVSGKGMLASAGAKNLKEIALKFKQVDGKKDYKLETAVVSTSAGTGIGVLADTINKFSDKLGVRAYATVLGTGEIPIQSGTVNGLVVNGTTIGTINDVRKNDADGRLINAFNSIKERTGVEAYVDIEGRLNLKSVDGRAISIQTDGKTGNVFGGGSFKGIDGKDHAIVGRLSLVRTDARDIIISGINFSNVGFHSAQGIAEYTVNLRSVRGNMDANIASASGANANVAQAEQNLAGIGAGVTSLRGAMVVMDMAESAIKQLDKIRADMGSVQMQLVATINNISITQVNVKAAESQIRDVDFAQESATFSKHNILAQSGSFAMAQANAVQQNVLRLLQ</sequence>
<evidence type="ECO:0000313" key="11">
    <source>
        <dbReference type="EMBL" id="TLE01296.1"/>
    </source>
</evidence>
<evidence type="ECO:0000313" key="10">
    <source>
        <dbReference type="EMBL" id="STQ87164.1"/>
    </source>
</evidence>
<evidence type="ECO:0000256" key="7">
    <source>
        <dbReference type="RuleBase" id="RU362073"/>
    </source>
</evidence>